<organism evidence="2 3">
    <name type="scientific">Serinibacter arcticus</name>
    <dbReference type="NCBI Taxonomy" id="1655435"/>
    <lineage>
        <taxon>Bacteria</taxon>
        <taxon>Bacillati</taxon>
        <taxon>Actinomycetota</taxon>
        <taxon>Actinomycetes</taxon>
        <taxon>Micrococcales</taxon>
        <taxon>Beutenbergiaceae</taxon>
        <taxon>Serinibacter</taxon>
    </lineage>
</organism>
<dbReference type="Proteomes" id="UP000245166">
    <property type="component" value="Unassembled WGS sequence"/>
</dbReference>
<name>A0A2U1ZTD9_9MICO</name>
<comment type="caution">
    <text evidence="2">The sequence shown here is derived from an EMBL/GenBank/DDBJ whole genome shotgun (WGS) entry which is preliminary data.</text>
</comment>
<accession>A0A2U1ZTD9</accession>
<dbReference type="EMBL" id="PYHR01000002">
    <property type="protein sequence ID" value="PWD50248.1"/>
    <property type="molecule type" value="Genomic_DNA"/>
</dbReference>
<evidence type="ECO:0008006" key="4">
    <source>
        <dbReference type="Google" id="ProtNLM"/>
    </source>
</evidence>
<dbReference type="PROSITE" id="PS51257">
    <property type="entry name" value="PROKAR_LIPOPROTEIN"/>
    <property type="match status" value="1"/>
</dbReference>
<evidence type="ECO:0000313" key="3">
    <source>
        <dbReference type="Proteomes" id="UP000245166"/>
    </source>
</evidence>
<keyword evidence="3" id="KW-1185">Reference proteome</keyword>
<proteinExistence type="predicted"/>
<sequence length="254" mass="26237">MPKTSPLIGAIAVLTLVLSSCAGGGNVEVAEEVYESCSRAGGDLIRLDGSDVLIEVLGADARSLGAAGDVDADDIAGGDLPDLGVAFSVVAGMSCLAEATGYPGSSDQLSDGEEWGGWTFSLRRGAGNEETSIFSATADAEAVEVERPRSGTGQQELHEALGCEGDLGAGDTGESGETVRICQERPAVVLLEFDSLDQKAEWVQFWEARGPVDDAFYVLGGGDERWGLWGLDPGFGDRAVAIGGEPVEFSTATD</sequence>
<reference evidence="2 3" key="1">
    <citation type="submission" date="2018-03" db="EMBL/GenBank/DDBJ databases">
        <title>Genome assembly of novel Miniimonas species PCH200.</title>
        <authorList>
            <person name="Thakur V."/>
            <person name="Kumar V."/>
            <person name="Singh D."/>
        </authorList>
    </citation>
    <scope>NUCLEOTIDE SEQUENCE [LARGE SCALE GENOMIC DNA]</scope>
    <source>
        <strain evidence="2 3">PCH200</strain>
    </source>
</reference>
<evidence type="ECO:0000256" key="1">
    <source>
        <dbReference type="SAM" id="SignalP"/>
    </source>
</evidence>
<evidence type="ECO:0000313" key="2">
    <source>
        <dbReference type="EMBL" id="PWD50248.1"/>
    </source>
</evidence>
<protein>
    <recommendedName>
        <fullName evidence="4">Lipoprotein</fullName>
    </recommendedName>
</protein>
<gene>
    <name evidence="2" type="ORF">C8046_05805</name>
</gene>
<dbReference type="AlphaFoldDB" id="A0A2U1ZTD9"/>
<feature type="signal peptide" evidence="1">
    <location>
        <begin position="1"/>
        <end position="22"/>
    </location>
</feature>
<keyword evidence="1" id="KW-0732">Signal</keyword>
<feature type="chain" id="PRO_5039685154" description="Lipoprotein" evidence="1">
    <location>
        <begin position="23"/>
        <end position="254"/>
    </location>
</feature>